<keyword evidence="1" id="KW-1133">Transmembrane helix</keyword>
<feature type="transmembrane region" description="Helical" evidence="1">
    <location>
        <begin position="12"/>
        <end position="30"/>
    </location>
</feature>
<dbReference type="AlphaFoldDB" id="A0A1I3YWK2"/>
<accession>A0A1I3YWK2</accession>
<dbReference type="Proteomes" id="UP000198924">
    <property type="component" value="Unassembled WGS sequence"/>
</dbReference>
<organism evidence="2 3">
    <name type="scientific">Methylophaga sulfidovorans</name>
    <dbReference type="NCBI Taxonomy" id="45496"/>
    <lineage>
        <taxon>Bacteria</taxon>
        <taxon>Pseudomonadati</taxon>
        <taxon>Pseudomonadota</taxon>
        <taxon>Gammaproteobacteria</taxon>
        <taxon>Thiotrichales</taxon>
        <taxon>Piscirickettsiaceae</taxon>
        <taxon>Methylophaga</taxon>
    </lineage>
</organism>
<reference evidence="3" key="1">
    <citation type="submission" date="2016-10" db="EMBL/GenBank/DDBJ databases">
        <authorList>
            <person name="Varghese N."/>
            <person name="Submissions S."/>
        </authorList>
    </citation>
    <scope>NUCLEOTIDE SEQUENCE [LARGE SCALE GENOMIC DNA]</scope>
    <source>
        <strain evidence="3">DSM 11578</strain>
    </source>
</reference>
<keyword evidence="3" id="KW-1185">Reference proteome</keyword>
<evidence type="ECO:0000256" key="1">
    <source>
        <dbReference type="SAM" id="Phobius"/>
    </source>
</evidence>
<gene>
    <name evidence="2" type="ORF">SAMN04488079_1094</name>
</gene>
<proteinExistence type="predicted"/>
<dbReference type="RefSeq" id="WP_091713635.1">
    <property type="nucleotide sequence ID" value="NZ_FOSH01000009.1"/>
</dbReference>
<dbReference type="OrthoDB" id="9954495at2"/>
<dbReference type="EMBL" id="FOSH01000009">
    <property type="protein sequence ID" value="SFK35586.1"/>
    <property type="molecule type" value="Genomic_DNA"/>
</dbReference>
<keyword evidence="1" id="KW-0472">Membrane</keyword>
<evidence type="ECO:0000313" key="2">
    <source>
        <dbReference type="EMBL" id="SFK35586.1"/>
    </source>
</evidence>
<evidence type="ECO:0000313" key="3">
    <source>
        <dbReference type="Proteomes" id="UP000198924"/>
    </source>
</evidence>
<sequence>MQKGLAKESMKFLKLGAVGLLLIIVLILAGEKLSGIDALILGLLPYVIYQIYSAIQSAKKGKKR</sequence>
<name>A0A1I3YWK2_9GAMM</name>
<keyword evidence="1" id="KW-0812">Transmembrane</keyword>
<feature type="transmembrane region" description="Helical" evidence="1">
    <location>
        <begin position="36"/>
        <end position="55"/>
    </location>
</feature>
<protein>
    <submittedName>
        <fullName evidence="2">Uncharacterized protein</fullName>
    </submittedName>
</protein>